<feature type="compositionally biased region" description="Gly residues" evidence="1">
    <location>
        <begin position="211"/>
        <end position="225"/>
    </location>
</feature>
<sequence length="225" mass="24595">MQDPKASHHPLSLHGGSIGGDHRCCRGSNHTQAEQFVIFCTQLDPRPRIDSGGVAEGDLRRDPIPESAFLEYLRPLTPLNSSSPPPSLKALEEEDGEQEDDDSCLPFDLEGAVRQSDALIEETDGQRVKAVFPDAGAAALLKYRWKMLLLDSPAKGMVEVYIGQERSSWEDMDSGTFGAQASQELGHRHRYWHPHKNNGVSITASMRRAGGPHGIADGEGSGDQR</sequence>
<evidence type="ECO:0000256" key="1">
    <source>
        <dbReference type="SAM" id="MobiDB-lite"/>
    </source>
</evidence>
<protein>
    <submittedName>
        <fullName evidence="2">Uncharacterized protein</fullName>
    </submittedName>
</protein>
<proteinExistence type="predicted"/>
<keyword evidence="3" id="KW-1185">Reference proteome</keyword>
<dbReference type="Proteomes" id="UP000315295">
    <property type="component" value="Unassembled WGS sequence"/>
</dbReference>
<feature type="compositionally biased region" description="Acidic residues" evidence="1">
    <location>
        <begin position="92"/>
        <end position="103"/>
    </location>
</feature>
<evidence type="ECO:0000313" key="3">
    <source>
        <dbReference type="Proteomes" id="UP000315295"/>
    </source>
</evidence>
<dbReference type="EMBL" id="VIEB01000187">
    <property type="protein sequence ID" value="TQE01917.1"/>
    <property type="molecule type" value="Genomic_DNA"/>
</dbReference>
<comment type="caution">
    <text evidence="2">The sequence shown here is derived from an EMBL/GenBank/DDBJ whole genome shotgun (WGS) entry which is preliminary data.</text>
</comment>
<reference evidence="2 3" key="1">
    <citation type="journal article" date="2019" name="G3 (Bethesda)">
        <title>Sequencing of a Wild Apple (Malus baccata) Genome Unravels the Differences Between Cultivated and Wild Apple Species Regarding Disease Resistance and Cold Tolerance.</title>
        <authorList>
            <person name="Chen X."/>
        </authorList>
    </citation>
    <scope>NUCLEOTIDE SEQUENCE [LARGE SCALE GENOMIC DNA]</scope>
    <source>
        <strain evidence="3">cv. Shandingzi</strain>
        <tissue evidence="2">Leaves</tissue>
    </source>
</reference>
<gene>
    <name evidence="2" type="ORF">C1H46_012541</name>
</gene>
<organism evidence="2 3">
    <name type="scientific">Malus baccata</name>
    <name type="common">Siberian crab apple</name>
    <name type="synonym">Pyrus baccata</name>
    <dbReference type="NCBI Taxonomy" id="106549"/>
    <lineage>
        <taxon>Eukaryota</taxon>
        <taxon>Viridiplantae</taxon>
        <taxon>Streptophyta</taxon>
        <taxon>Embryophyta</taxon>
        <taxon>Tracheophyta</taxon>
        <taxon>Spermatophyta</taxon>
        <taxon>Magnoliopsida</taxon>
        <taxon>eudicotyledons</taxon>
        <taxon>Gunneridae</taxon>
        <taxon>Pentapetalae</taxon>
        <taxon>rosids</taxon>
        <taxon>fabids</taxon>
        <taxon>Rosales</taxon>
        <taxon>Rosaceae</taxon>
        <taxon>Amygdaloideae</taxon>
        <taxon>Maleae</taxon>
        <taxon>Malus</taxon>
    </lineage>
</organism>
<evidence type="ECO:0000313" key="2">
    <source>
        <dbReference type="EMBL" id="TQE01917.1"/>
    </source>
</evidence>
<feature type="region of interest" description="Disordered" evidence="1">
    <location>
        <begin position="75"/>
        <end position="105"/>
    </location>
</feature>
<dbReference type="STRING" id="106549.A0A540MSY7"/>
<dbReference type="AlphaFoldDB" id="A0A540MSY7"/>
<name>A0A540MSY7_MALBA</name>
<accession>A0A540MSY7</accession>
<feature type="region of interest" description="Disordered" evidence="1">
    <location>
        <begin position="204"/>
        <end position="225"/>
    </location>
</feature>